<dbReference type="EMBL" id="JAXLPB010000003">
    <property type="protein sequence ID" value="MDY8109878.1"/>
    <property type="molecule type" value="Genomic_DNA"/>
</dbReference>
<comment type="caution">
    <text evidence="12">The sequence shown here is derived from an EMBL/GenBank/DDBJ whole genome shotgun (WGS) entry which is preliminary data.</text>
</comment>
<dbReference type="GO" id="GO:0003994">
    <property type="term" value="F:aconitate hydratase activity"/>
    <property type="evidence" value="ECO:0007669"/>
    <property type="project" value="UniProtKB-EC"/>
</dbReference>
<comment type="pathway">
    <text evidence="2">Carbohydrate metabolism; tricarboxylic acid cycle; isocitrate from oxaloacetate: step 2/2.</text>
</comment>
<reference evidence="12 13" key="1">
    <citation type="submission" date="2023-12" db="EMBL/GenBank/DDBJ databases">
        <title>Description of Novel Strain Fulvimarina sp. 2208YS6-2-32 isolated from Uroteuthis (Photololigo) edulis.</title>
        <authorList>
            <person name="Park J.-S."/>
        </authorList>
    </citation>
    <scope>NUCLEOTIDE SEQUENCE [LARGE SCALE GENOMIC DNA]</scope>
    <source>
        <strain evidence="12 13">2208YS6-2-32</strain>
    </source>
</reference>
<dbReference type="PANTHER" id="PTHR11670">
    <property type="entry name" value="ACONITASE/IRON-RESPONSIVE ELEMENT FAMILY MEMBER"/>
    <property type="match status" value="1"/>
</dbReference>
<proteinExistence type="inferred from homology"/>
<evidence type="ECO:0000256" key="5">
    <source>
        <dbReference type="ARBA" id="ARBA00022723"/>
    </source>
</evidence>
<evidence type="ECO:0000313" key="13">
    <source>
        <dbReference type="Proteomes" id="UP001294412"/>
    </source>
</evidence>
<dbReference type="SUPFAM" id="SSF52016">
    <property type="entry name" value="LeuD/IlvD-like"/>
    <property type="match status" value="1"/>
</dbReference>
<dbReference type="PRINTS" id="PR00415">
    <property type="entry name" value="ACONITASE"/>
</dbReference>
<dbReference type="Gene3D" id="6.10.190.10">
    <property type="match status" value="1"/>
</dbReference>
<organism evidence="12 13">
    <name type="scientific">Fulvimarina uroteuthidis</name>
    <dbReference type="NCBI Taxonomy" id="3098149"/>
    <lineage>
        <taxon>Bacteria</taxon>
        <taxon>Pseudomonadati</taxon>
        <taxon>Pseudomonadota</taxon>
        <taxon>Alphaproteobacteria</taxon>
        <taxon>Hyphomicrobiales</taxon>
        <taxon>Aurantimonadaceae</taxon>
        <taxon>Fulvimarina</taxon>
    </lineage>
</organism>
<dbReference type="InterPro" id="IPR000573">
    <property type="entry name" value="AconitaseA/IPMdHydase_ssu_swvl"/>
</dbReference>
<dbReference type="InterPro" id="IPR006249">
    <property type="entry name" value="Aconitase/IRP2"/>
</dbReference>
<dbReference type="NCBIfam" id="NF009520">
    <property type="entry name" value="PRK12881.1"/>
    <property type="match status" value="1"/>
</dbReference>
<dbReference type="InterPro" id="IPR001030">
    <property type="entry name" value="Acoase/IPM_deHydtase_lsu_aba"/>
</dbReference>
<dbReference type="PROSITE" id="PS00450">
    <property type="entry name" value="ACONITASE_1"/>
    <property type="match status" value="1"/>
</dbReference>
<evidence type="ECO:0000256" key="6">
    <source>
        <dbReference type="ARBA" id="ARBA00023004"/>
    </source>
</evidence>
<keyword evidence="13" id="KW-1185">Reference proteome</keyword>
<protein>
    <recommendedName>
        <fullName evidence="9">Aconitate hydratase</fullName>
        <shortName evidence="9">Aconitase</shortName>
        <ecNumber evidence="9">4.2.1.3</ecNumber>
    </recommendedName>
</protein>
<feature type="domain" description="Aconitase/3-isopropylmalate dehydratase large subunit alpha/beta/alpha" evidence="10">
    <location>
        <begin position="68"/>
        <end position="542"/>
    </location>
</feature>
<dbReference type="PROSITE" id="PS01244">
    <property type="entry name" value="ACONITASE_2"/>
    <property type="match status" value="1"/>
</dbReference>
<evidence type="ECO:0000259" key="10">
    <source>
        <dbReference type="Pfam" id="PF00330"/>
    </source>
</evidence>
<keyword evidence="6 9" id="KW-0408">Iron</keyword>
<evidence type="ECO:0000256" key="1">
    <source>
        <dbReference type="ARBA" id="ARBA00001966"/>
    </source>
</evidence>
<evidence type="ECO:0000256" key="7">
    <source>
        <dbReference type="ARBA" id="ARBA00023014"/>
    </source>
</evidence>
<evidence type="ECO:0000256" key="3">
    <source>
        <dbReference type="ARBA" id="ARBA00007185"/>
    </source>
</evidence>
<dbReference type="NCBIfam" id="NF006757">
    <property type="entry name" value="PRK09277.1"/>
    <property type="match status" value="1"/>
</dbReference>
<dbReference type="Proteomes" id="UP001294412">
    <property type="component" value="Unassembled WGS sequence"/>
</dbReference>
<comment type="similarity">
    <text evidence="3 9">Belongs to the aconitase/IPM isomerase family.</text>
</comment>
<gene>
    <name evidence="12" type="primary">acnA</name>
    <name evidence="12" type="ORF">U0C82_12080</name>
</gene>
<dbReference type="SUPFAM" id="SSF53732">
    <property type="entry name" value="Aconitase iron-sulfur domain"/>
    <property type="match status" value="1"/>
</dbReference>
<evidence type="ECO:0000256" key="2">
    <source>
        <dbReference type="ARBA" id="ARBA00004717"/>
    </source>
</evidence>
<dbReference type="Pfam" id="PF00694">
    <property type="entry name" value="Aconitase_C"/>
    <property type="match status" value="1"/>
</dbReference>
<dbReference type="Gene3D" id="3.30.499.10">
    <property type="entry name" value="Aconitase, domain 3"/>
    <property type="match status" value="2"/>
</dbReference>
<dbReference type="Gene3D" id="3.20.19.10">
    <property type="entry name" value="Aconitase, domain 4"/>
    <property type="match status" value="1"/>
</dbReference>
<comment type="cofactor">
    <cofactor evidence="1">
        <name>[4Fe-4S] cluster</name>
        <dbReference type="ChEBI" id="CHEBI:49883"/>
    </cofactor>
</comment>
<evidence type="ECO:0000256" key="4">
    <source>
        <dbReference type="ARBA" id="ARBA00022485"/>
    </source>
</evidence>
<dbReference type="Pfam" id="PF00330">
    <property type="entry name" value="Aconitase"/>
    <property type="match status" value="1"/>
</dbReference>
<keyword evidence="7 9" id="KW-0411">Iron-sulfur</keyword>
<accession>A0ABU5I4L3</accession>
<evidence type="ECO:0000259" key="11">
    <source>
        <dbReference type="Pfam" id="PF00694"/>
    </source>
</evidence>
<dbReference type="InterPro" id="IPR018136">
    <property type="entry name" value="Aconitase_4Fe-4S_BS"/>
</dbReference>
<dbReference type="RefSeq" id="WP_322187365.1">
    <property type="nucleotide sequence ID" value="NZ_JAXLPB010000003.1"/>
</dbReference>
<evidence type="ECO:0000256" key="8">
    <source>
        <dbReference type="ARBA" id="ARBA00023501"/>
    </source>
</evidence>
<keyword evidence="4 9" id="KW-0004">4Fe-4S</keyword>
<evidence type="ECO:0000313" key="12">
    <source>
        <dbReference type="EMBL" id="MDY8109878.1"/>
    </source>
</evidence>
<dbReference type="EC" id="4.2.1.3" evidence="9"/>
<comment type="function">
    <text evidence="9">Catalyzes the isomerization of citrate to isocitrate via cis-aconitate.</text>
</comment>
<dbReference type="NCBIfam" id="TIGR01341">
    <property type="entry name" value="aconitase_1"/>
    <property type="match status" value="1"/>
</dbReference>
<comment type="catalytic activity">
    <reaction evidence="8 9">
        <text>citrate = D-threo-isocitrate</text>
        <dbReference type="Rhea" id="RHEA:10336"/>
        <dbReference type="ChEBI" id="CHEBI:15562"/>
        <dbReference type="ChEBI" id="CHEBI:16947"/>
        <dbReference type="EC" id="4.2.1.3"/>
    </reaction>
</comment>
<keyword evidence="5" id="KW-0479">Metal-binding</keyword>
<dbReference type="InterPro" id="IPR015931">
    <property type="entry name" value="Acnase/IPM_dHydase_lsu_aba_1/3"/>
</dbReference>
<dbReference type="InterPro" id="IPR015928">
    <property type="entry name" value="Aconitase/3IPM_dehydase_swvl"/>
</dbReference>
<name>A0ABU5I4L3_9HYPH</name>
<feature type="domain" description="Aconitase A/isopropylmalate dehydratase small subunit swivel" evidence="11">
    <location>
        <begin position="670"/>
        <end position="795"/>
    </location>
</feature>
<dbReference type="InterPro" id="IPR036008">
    <property type="entry name" value="Aconitase_4Fe-4S_dom"/>
</dbReference>
<keyword evidence="9 12" id="KW-0456">Lyase</keyword>
<evidence type="ECO:0000256" key="9">
    <source>
        <dbReference type="RuleBase" id="RU361275"/>
    </source>
</evidence>
<sequence>MASVVASVMVDGRHHALIDLRAAFGPALDRMPWVIRILAENVLRHAAIAEMEDFTPAFLGWLGHGRSETEIAFRPSRILMHDTTCVPALVDIAGMRDALAEAGLDPALLRPAIPIDVSVDHSVAVDRYGTPNALGANMAIELERNAERYRLMKWATIALPGLRVNPPGTGIMHTLNLEQLATVSRTAEIGDRPWVFPDTLIGTDSHTPMINGIGVLGWGVGGLEAEGVMLGMPVMLRLPEVVGVRLVGSLPEGVLSTDLALAVTQRLRAHGVTGEFVEFFGPGVSTLSAGDRAVVANMAPEYGATTGFFPVDERTIDYLRTTGRPSSVVERAEVATRRQGLWFDPDAVPTYTATVDLDLSTLAPSLAGPRRPQDLLSPRDARASVEAAIARPLAEGSLHGTTTPDGAVAIAAITSCTNTTDPRLLLAAGLVARKARALGIRPAPWVKTSLAPGSPAAERYLRRAGLLDDLASIGFDIVGFGCTTCIGNSGPLPVAVEDALDKGGTAVAVLSGNRNFPGRVHPRLDLGFLASPPMVIAYALAGDIVKDVTKDPLARTAGGTPVFLSDLWPTSAEIDRACANAIDLADFPEAFAEAAASRAWRELDAPTGKRFPWDDASTYIRRPPFTKGAGRTRLGSYTAVPLLVLGDDITTDHISPAGKIMPGSEAAQHLVEEGEDPSDLNVFASRRGNFEAMVRGLFDNRSVSNALVAELRGARTLHAASGTRVSLREAAELYEAEGTSVVIVAGERYGMGSSRDWAAKGVALLGVRAVIASSFERIHRTNLIAMGVLPLELPAGSHPSSLGLSAKATIEIDVPLDRLSPRTGVPIRIVRADGSVLCVDAVAAVETGLEVSQLAAGGIVPLILDRLGASASDDRQRGLAASPTLTPRPDNLMSAALRGIDR</sequence>